<evidence type="ECO:0000313" key="1">
    <source>
        <dbReference type="Proteomes" id="UP000887565"/>
    </source>
</evidence>
<proteinExistence type="predicted"/>
<evidence type="ECO:0000313" key="2">
    <source>
        <dbReference type="WBParaSite" id="nRc.2.0.1.t20975-RA"/>
    </source>
</evidence>
<protein>
    <submittedName>
        <fullName evidence="2">Transmembrane protein</fullName>
    </submittedName>
</protein>
<accession>A0A915J4B6</accession>
<dbReference type="Proteomes" id="UP000887565">
    <property type="component" value="Unplaced"/>
</dbReference>
<dbReference type="AlphaFoldDB" id="A0A915J4B6"/>
<organism evidence="1 2">
    <name type="scientific">Romanomermis culicivorax</name>
    <name type="common">Nematode worm</name>
    <dbReference type="NCBI Taxonomy" id="13658"/>
    <lineage>
        <taxon>Eukaryota</taxon>
        <taxon>Metazoa</taxon>
        <taxon>Ecdysozoa</taxon>
        <taxon>Nematoda</taxon>
        <taxon>Enoplea</taxon>
        <taxon>Dorylaimia</taxon>
        <taxon>Mermithida</taxon>
        <taxon>Mermithoidea</taxon>
        <taxon>Mermithidae</taxon>
        <taxon>Romanomermis</taxon>
    </lineage>
</organism>
<dbReference type="WBParaSite" id="nRc.2.0.1.t20975-RA">
    <property type="protein sequence ID" value="nRc.2.0.1.t20975-RA"/>
    <property type="gene ID" value="nRc.2.0.1.g20975"/>
</dbReference>
<keyword evidence="1" id="KW-1185">Reference proteome</keyword>
<name>A0A915J4B6_ROMCU</name>
<sequence length="78" mass="8248">MRTGSVASISRVPPHSTKIATAGVGGCGIARTGAVGMLSLATGVVVAASSMIRKFIGWKSYYNWCQTLRIDDRESESK</sequence>
<reference evidence="2" key="1">
    <citation type="submission" date="2022-11" db="UniProtKB">
        <authorList>
            <consortium name="WormBaseParasite"/>
        </authorList>
    </citation>
    <scope>IDENTIFICATION</scope>
</reference>